<keyword evidence="2" id="KW-0472">Membrane</keyword>
<dbReference type="Proteomes" id="UP000838756">
    <property type="component" value="Unassembled WGS sequence"/>
</dbReference>
<protein>
    <submittedName>
        <fullName evidence="5">Jg21488 protein</fullName>
    </submittedName>
</protein>
<dbReference type="GO" id="GO:0016301">
    <property type="term" value="F:kinase activity"/>
    <property type="evidence" value="ECO:0007669"/>
    <property type="project" value="InterPro"/>
</dbReference>
<evidence type="ECO:0000313" key="5">
    <source>
        <dbReference type="EMBL" id="CAH2239481.1"/>
    </source>
</evidence>
<dbReference type="Gene3D" id="3.30.470.20">
    <property type="entry name" value="ATP-grasp fold, B domain"/>
    <property type="match status" value="1"/>
</dbReference>
<dbReference type="InterPro" id="IPR008279">
    <property type="entry name" value="PEP-util_enz_mobile_dom"/>
</dbReference>
<dbReference type="InterPro" id="IPR051549">
    <property type="entry name" value="PEP_Utilizing_Enz"/>
</dbReference>
<reference evidence="5" key="1">
    <citation type="submission" date="2022-03" db="EMBL/GenBank/DDBJ databases">
        <authorList>
            <person name="Lindestad O."/>
        </authorList>
    </citation>
    <scope>NUCLEOTIDE SEQUENCE</scope>
</reference>
<dbReference type="AlphaFoldDB" id="A0A8S4RP82"/>
<sequence length="1256" mass="140563">MDLFDVLLQAGLFTTAVVFYLLFVRKPTKTKRYYREPGWNYLLKLFLARFAVRRWKSKLPSRELSETPRRELKLGTDDITLRASSSDGSSILLRIRRLCGRKNIAEVVLYLQIHDGTRYKLPQDWSVQLAAEALALEPWQDGSWPQMLNKCVGGSGSWMQWGAIQGRFQSFDANGAIDKSEYLRLRGAKERSWSPDSKVLRRKVTLTASASDGTAVQIRAFSYYKNFTQCISGNVRFPNFMVKSITSTDLVLSDFCEGANQIPNTYTINICTSDSRTFKVILRISKDGGRTFSGVPRQQEEVYRNCAVEINGEHGTGVLELAYDKLGTESTSATPPHIIPLPVLKWLDEVEAGNTDYCLPFDARAATCTNYVGGKGASLALLASVQSKEGYTVPPGFCVTNNALNKHLERNATLVKAISEIESANEDYKESVFKEKCEKTVSLFVTTEIVEDVKAKILEYLKELREKASDKTYGPQLRFAVRSSAIGEDSEALSAAGQNETVLGCVSDDDVIRAVQKCWASMFAFTSAYYRRQNGQPCKCGGGVVVQALVAPRSAGVMFTRHPHHGDPSRILITANYGLGESVVSGLVEPDTIIVKRGIDASLSIDKVELGSKTHRVTTCKDGVSSESIPDSERTKACLSESEIMRLAHIAVSQETLWGAGRDIEWAINDDAIFLLQARPITSLERWTEEELLHELDFPIMSDDELVTFANTGEVLPKPMTPLSYDMVYRPLERGIASLMIANGDGYDKNIIITHNRCAIALYNSVYRRVTKEIDINMRMLEMSIHGHKVADDEIHQTALHRRQPLFTDKLFTILDMIKSMIISKRAMNDTIKRVNKMNLKAETDDPLELFNKIMGAEKDMMRYTNNHGITSVASTFTQFIAMSVLLEDREDKLDFSPEACYEIGKLLSSGDVLSAEVPHALAKLASDLEESGKLTEFRNQDPNTAMAWLEHNLPNVYDDACKFLDQHGHRAIMEFDLATKPWILVPAELMKVLMHIKPTKEDRQNKSSDEIIASLKTPKKSSTRKVLRWILPLCHRAVRHREATKAHLILAVHKVRLAALSLGRLLVQSWFLPHPDLVFYFRVHELREYITTRDPSLLKKAFQRQQCYPGWCRLKFPEIIKGWPQPLTIEKPQITTGEVRLEATSVCGGEVIARACVVKDLSEISLLQQGDVLITHATDIGWSPYFPLLSGIVTELGGLISHGAVIAREYGLPCIVGATHATDLFKTGDMVRLSGIEGLVEVISITEKEKTDAPK</sequence>
<evidence type="ECO:0000259" key="3">
    <source>
        <dbReference type="Pfam" id="PF00391"/>
    </source>
</evidence>
<comment type="caution">
    <text evidence="5">The sequence shown here is derived from an EMBL/GenBank/DDBJ whole genome shotgun (WGS) entry which is preliminary data.</text>
</comment>
<dbReference type="Gene3D" id="3.50.30.10">
    <property type="entry name" value="Phosphohistidine domain"/>
    <property type="match status" value="1"/>
</dbReference>
<evidence type="ECO:0000259" key="4">
    <source>
        <dbReference type="Pfam" id="PF01326"/>
    </source>
</evidence>
<feature type="transmembrane region" description="Helical" evidence="2">
    <location>
        <begin position="6"/>
        <end position="24"/>
    </location>
</feature>
<dbReference type="PANTHER" id="PTHR43615:SF1">
    <property type="entry name" value="PPDK_N DOMAIN-CONTAINING PROTEIN"/>
    <property type="match status" value="1"/>
</dbReference>
<keyword evidence="2" id="KW-1133">Transmembrane helix</keyword>
<dbReference type="InterPro" id="IPR036637">
    <property type="entry name" value="Phosphohistidine_dom_sf"/>
</dbReference>
<accession>A0A8S4RP82</accession>
<evidence type="ECO:0000256" key="1">
    <source>
        <dbReference type="ARBA" id="ARBA00007837"/>
    </source>
</evidence>
<gene>
    <name evidence="5" type="primary">jg21488</name>
    <name evidence="5" type="ORF">PAEG_LOCUS16185</name>
</gene>
<dbReference type="Pfam" id="PF00391">
    <property type="entry name" value="PEP-utilizers"/>
    <property type="match status" value="1"/>
</dbReference>
<organism evidence="5 6">
    <name type="scientific">Pararge aegeria aegeria</name>
    <dbReference type="NCBI Taxonomy" id="348720"/>
    <lineage>
        <taxon>Eukaryota</taxon>
        <taxon>Metazoa</taxon>
        <taxon>Ecdysozoa</taxon>
        <taxon>Arthropoda</taxon>
        <taxon>Hexapoda</taxon>
        <taxon>Insecta</taxon>
        <taxon>Pterygota</taxon>
        <taxon>Neoptera</taxon>
        <taxon>Endopterygota</taxon>
        <taxon>Lepidoptera</taxon>
        <taxon>Glossata</taxon>
        <taxon>Ditrysia</taxon>
        <taxon>Papilionoidea</taxon>
        <taxon>Nymphalidae</taxon>
        <taxon>Satyrinae</taxon>
        <taxon>Satyrini</taxon>
        <taxon>Parargina</taxon>
        <taxon>Pararge</taxon>
    </lineage>
</organism>
<dbReference type="SUPFAM" id="SSF56059">
    <property type="entry name" value="Glutathione synthetase ATP-binding domain-like"/>
    <property type="match status" value="1"/>
</dbReference>
<dbReference type="SUPFAM" id="SSF52009">
    <property type="entry name" value="Phosphohistidine domain"/>
    <property type="match status" value="1"/>
</dbReference>
<comment type="similarity">
    <text evidence="1">Belongs to the PEP-utilizing enzyme family.</text>
</comment>
<feature type="domain" description="Pyruvate phosphate dikinase AMP/ATP-binding" evidence="4">
    <location>
        <begin position="370"/>
        <end position="691"/>
    </location>
</feature>
<feature type="domain" description="PEP-utilising enzyme mobile" evidence="3">
    <location>
        <begin position="1169"/>
        <end position="1239"/>
    </location>
</feature>
<keyword evidence="2" id="KW-0812">Transmembrane</keyword>
<dbReference type="InterPro" id="IPR002192">
    <property type="entry name" value="PPDK_AMP/ATP-bd"/>
</dbReference>
<evidence type="ECO:0000313" key="6">
    <source>
        <dbReference type="Proteomes" id="UP000838756"/>
    </source>
</evidence>
<dbReference type="OrthoDB" id="6123450at2759"/>
<dbReference type="GO" id="GO:0005524">
    <property type="term" value="F:ATP binding"/>
    <property type="evidence" value="ECO:0007669"/>
    <property type="project" value="InterPro"/>
</dbReference>
<dbReference type="Gene3D" id="3.30.1490.20">
    <property type="entry name" value="ATP-grasp fold, A domain"/>
    <property type="match status" value="1"/>
</dbReference>
<proteinExistence type="inferred from homology"/>
<evidence type="ECO:0000256" key="2">
    <source>
        <dbReference type="SAM" id="Phobius"/>
    </source>
</evidence>
<dbReference type="PANTHER" id="PTHR43615">
    <property type="entry name" value="PHOSPHOENOLPYRUVATE SYNTHASE-RELATED"/>
    <property type="match status" value="1"/>
</dbReference>
<dbReference type="Pfam" id="PF01326">
    <property type="entry name" value="PPDK_N"/>
    <property type="match status" value="1"/>
</dbReference>
<dbReference type="EMBL" id="CAKXAJ010025439">
    <property type="protein sequence ID" value="CAH2239481.1"/>
    <property type="molecule type" value="Genomic_DNA"/>
</dbReference>
<dbReference type="InterPro" id="IPR013815">
    <property type="entry name" value="ATP_grasp_subdomain_1"/>
</dbReference>
<name>A0A8S4RP82_9NEOP</name>
<keyword evidence="6" id="KW-1185">Reference proteome</keyword>